<evidence type="ECO:0000256" key="1">
    <source>
        <dbReference type="SAM" id="MobiDB-lite"/>
    </source>
</evidence>
<name>A0AAW1EYA5_ZOAVI</name>
<dbReference type="InterPro" id="IPR029062">
    <property type="entry name" value="Class_I_gatase-like"/>
</dbReference>
<dbReference type="InterPro" id="IPR015527">
    <property type="entry name" value="Pept_C26_g-glut_hydrolase"/>
</dbReference>
<comment type="caution">
    <text evidence="3">The sequence shown here is derived from an EMBL/GenBank/DDBJ whole genome shotgun (WGS) entry which is preliminary data.</text>
</comment>
<evidence type="ECO:0000313" key="3">
    <source>
        <dbReference type="EMBL" id="KAK9527486.1"/>
    </source>
</evidence>
<dbReference type="PANTHER" id="PTHR11315">
    <property type="entry name" value="PROTEASE FAMILY C26 GAMMA-GLUTAMYL HYDROLASE"/>
    <property type="match status" value="1"/>
</dbReference>
<keyword evidence="2" id="KW-0732">Signal</keyword>
<feature type="compositionally biased region" description="Basic and acidic residues" evidence="1">
    <location>
        <begin position="52"/>
        <end position="61"/>
    </location>
</feature>
<evidence type="ECO:0000256" key="2">
    <source>
        <dbReference type="SAM" id="SignalP"/>
    </source>
</evidence>
<dbReference type="GO" id="GO:0005773">
    <property type="term" value="C:vacuole"/>
    <property type="evidence" value="ECO:0007669"/>
    <property type="project" value="TreeGrafter"/>
</dbReference>
<feature type="chain" id="PRO_5043486285" evidence="2">
    <location>
        <begin position="26"/>
        <end position="114"/>
    </location>
</feature>
<dbReference type="PANTHER" id="PTHR11315:SF20">
    <property type="entry name" value="GAMMA-GLUTAMYL HYDROLASE"/>
    <property type="match status" value="1"/>
</dbReference>
<dbReference type="EMBL" id="JBCEZU010000112">
    <property type="protein sequence ID" value="KAK9527486.1"/>
    <property type="molecule type" value="Genomic_DNA"/>
</dbReference>
<dbReference type="GO" id="GO:0046900">
    <property type="term" value="P:tetrahydrofolylpolyglutamate metabolic process"/>
    <property type="evidence" value="ECO:0007669"/>
    <property type="project" value="TreeGrafter"/>
</dbReference>
<proteinExistence type="predicted"/>
<accession>A0AAW1EYA5</accession>
<gene>
    <name evidence="3" type="ORF">VZT92_014044</name>
</gene>
<dbReference type="Proteomes" id="UP001488805">
    <property type="component" value="Unassembled WGS sequence"/>
</dbReference>
<dbReference type="Gene3D" id="3.40.50.880">
    <property type="match status" value="1"/>
</dbReference>
<reference evidence="3 4" key="1">
    <citation type="journal article" date="2024" name="Genome Biol. Evol.">
        <title>Chromosome-level genome assembly of the viviparous eelpout Zoarces viviparus.</title>
        <authorList>
            <person name="Fuhrmann N."/>
            <person name="Brasseur M.V."/>
            <person name="Bakowski C.E."/>
            <person name="Podsiadlowski L."/>
            <person name="Prost S."/>
            <person name="Krehenwinkel H."/>
            <person name="Mayer C."/>
        </authorList>
    </citation>
    <scope>NUCLEOTIDE SEQUENCE [LARGE SCALE GENOMIC DNA]</scope>
    <source>
        <strain evidence="3">NO-MEL_2022_Ind0_liver</strain>
    </source>
</reference>
<keyword evidence="4" id="KW-1185">Reference proteome</keyword>
<evidence type="ECO:0000313" key="4">
    <source>
        <dbReference type="Proteomes" id="UP001488805"/>
    </source>
</evidence>
<dbReference type="AlphaFoldDB" id="A0AAW1EYA5"/>
<protein>
    <submittedName>
        <fullName evidence="3">Uncharacterized protein</fullName>
    </submittedName>
</protein>
<sequence length="114" mass="12420">METGSLRAQVLLLQTILSFFCVSLTCQLYSSAKRNDSPVIGILAQAIRGGNREAKEPHAAREPQVADPCPKPNQTAYIPASDVKFLESGGARVVPVMLSQTLEEYKRLFNSING</sequence>
<feature type="signal peptide" evidence="2">
    <location>
        <begin position="1"/>
        <end position="25"/>
    </location>
</feature>
<feature type="region of interest" description="Disordered" evidence="1">
    <location>
        <begin position="52"/>
        <end position="71"/>
    </location>
</feature>
<dbReference type="GO" id="GO:0034722">
    <property type="term" value="F:gamma-glutamyl-peptidase activity"/>
    <property type="evidence" value="ECO:0007669"/>
    <property type="project" value="TreeGrafter"/>
</dbReference>
<organism evidence="3 4">
    <name type="scientific">Zoarces viviparus</name>
    <name type="common">Viviparous eelpout</name>
    <name type="synonym">Blennius viviparus</name>
    <dbReference type="NCBI Taxonomy" id="48416"/>
    <lineage>
        <taxon>Eukaryota</taxon>
        <taxon>Metazoa</taxon>
        <taxon>Chordata</taxon>
        <taxon>Craniata</taxon>
        <taxon>Vertebrata</taxon>
        <taxon>Euteleostomi</taxon>
        <taxon>Actinopterygii</taxon>
        <taxon>Neopterygii</taxon>
        <taxon>Teleostei</taxon>
        <taxon>Neoteleostei</taxon>
        <taxon>Acanthomorphata</taxon>
        <taxon>Eupercaria</taxon>
        <taxon>Perciformes</taxon>
        <taxon>Cottioidei</taxon>
        <taxon>Zoarcales</taxon>
        <taxon>Zoarcidae</taxon>
        <taxon>Zoarcinae</taxon>
        <taxon>Zoarces</taxon>
    </lineage>
</organism>